<dbReference type="InterPro" id="IPR004914">
    <property type="entry name" value="Antirestrict"/>
</dbReference>
<evidence type="ECO:0000256" key="1">
    <source>
        <dbReference type="ARBA" id="ARBA00008618"/>
    </source>
</evidence>
<dbReference type="EMBL" id="NQYH01000013">
    <property type="protein sequence ID" value="RIY39777.1"/>
    <property type="molecule type" value="Genomic_DNA"/>
</dbReference>
<proteinExistence type="inferred from homology"/>
<name>A0A3A1YUM7_9BURK</name>
<evidence type="ECO:0000313" key="3">
    <source>
        <dbReference type="Proteomes" id="UP000266206"/>
    </source>
</evidence>
<comment type="caution">
    <text evidence="2">The sequence shown here is derived from an EMBL/GenBank/DDBJ whole genome shotgun (WGS) entry which is preliminary data.</text>
</comment>
<evidence type="ECO:0008006" key="4">
    <source>
        <dbReference type="Google" id="ProtNLM"/>
    </source>
</evidence>
<protein>
    <recommendedName>
        <fullName evidence="4">Antirestriction protein</fullName>
    </recommendedName>
</protein>
<reference evidence="2 3" key="1">
    <citation type="submission" date="2017-08" db="EMBL/GenBank/DDBJ databases">
        <title>Pusillimonas indicus sp. nov., a member of the family Alcaligenaceae isolated from surface seawater.</title>
        <authorList>
            <person name="Li J."/>
        </authorList>
    </citation>
    <scope>NUCLEOTIDE SEQUENCE [LARGE SCALE GENOMIC DNA]</scope>
    <source>
        <strain evidence="2 3">L52-1-41</strain>
    </source>
</reference>
<dbReference type="Gene3D" id="3.30.70.3580">
    <property type="entry name" value="Antirestriction protein"/>
    <property type="match status" value="1"/>
</dbReference>
<evidence type="ECO:0000313" key="2">
    <source>
        <dbReference type="EMBL" id="RIY39777.1"/>
    </source>
</evidence>
<organism evidence="2 3">
    <name type="scientific">Neopusillimonas maritima</name>
    <dbReference type="NCBI Taxonomy" id="2026239"/>
    <lineage>
        <taxon>Bacteria</taxon>
        <taxon>Pseudomonadati</taxon>
        <taxon>Pseudomonadota</taxon>
        <taxon>Betaproteobacteria</taxon>
        <taxon>Burkholderiales</taxon>
        <taxon>Alcaligenaceae</taxon>
        <taxon>Neopusillimonas</taxon>
    </lineage>
</organism>
<comment type="similarity">
    <text evidence="1">Belongs to the antirestriction protein family.</text>
</comment>
<dbReference type="Pfam" id="PF03230">
    <property type="entry name" value="Antirestrict"/>
    <property type="match status" value="1"/>
</dbReference>
<accession>A0A3A1YUM7</accession>
<dbReference type="Proteomes" id="UP000266206">
    <property type="component" value="Unassembled WGS sequence"/>
</dbReference>
<dbReference type="InterPro" id="IPR042297">
    <property type="entry name" value="Antirestriction_sf"/>
</dbReference>
<dbReference type="OrthoDB" id="1164967at2"/>
<dbReference type="AlphaFoldDB" id="A0A3A1YUM7"/>
<dbReference type="RefSeq" id="WP_119516734.1">
    <property type="nucleotide sequence ID" value="NZ_NQYH01000013.1"/>
</dbReference>
<gene>
    <name evidence="2" type="ORF">CJP73_13125</name>
</gene>
<sequence>MIHDLQIHVTEITDEQRFCFTSKLFGERAFLEGEIAVYQWMRQLCTTYNGGYWRFFSLSNGGYFMQPDVDDTLHLVWPLNWSDEVVSAQAAGIVATMFGLSQAMATFSDEVMIENYHKLREFLGQHPESRAMFRLID</sequence>